<feature type="compositionally biased region" description="Pro residues" evidence="1">
    <location>
        <begin position="152"/>
        <end position="166"/>
    </location>
</feature>
<name>B8II34_METNO</name>
<keyword evidence="4" id="KW-1185">Reference proteome</keyword>
<evidence type="ECO:0008006" key="5">
    <source>
        <dbReference type="Google" id="ProtNLM"/>
    </source>
</evidence>
<evidence type="ECO:0000313" key="3">
    <source>
        <dbReference type="EMBL" id="ACL57903.1"/>
    </source>
</evidence>
<organism evidence="3 4">
    <name type="scientific">Methylobacterium nodulans (strain LMG 21967 / CNCM I-2342 / ORS 2060)</name>
    <dbReference type="NCBI Taxonomy" id="460265"/>
    <lineage>
        <taxon>Bacteria</taxon>
        <taxon>Pseudomonadati</taxon>
        <taxon>Pseudomonadota</taxon>
        <taxon>Alphaproteobacteria</taxon>
        <taxon>Hyphomicrobiales</taxon>
        <taxon>Methylobacteriaceae</taxon>
        <taxon>Methylobacterium</taxon>
    </lineage>
</organism>
<proteinExistence type="predicted"/>
<dbReference type="KEGG" id="mno:Mnod_2952"/>
<protein>
    <recommendedName>
        <fullName evidence="5">Secreted protein</fullName>
    </recommendedName>
</protein>
<gene>
    <name evidence="3" type="ordered locus">Mnod_2952</name>
</gene>
<dbReference type="EMBL" id="CP001349">
    <property type="protein sequence ID" value="ACL57903.1"/>
    <property type="molecule type" value="Genomic_DNA"/>
</dbReference>
<dbReference type="RefSeq" id="WP_015929578.1">
    <property type="nucleotide sequence ID" value="NC_011894.1"/>
</dbReference>
<feature type="signal peptide" evidence="2">
    <location>
        <begin position="1"/>
        <end position="23"/>
    </location>
</feature>
<evidence type="ECO:0000256" key="1">
    <source>
        <dbReference type="SAM" id="MobiDB-lite"/>
    </source>
</evidence>
<dbReference type="Proteomes" id="UP000008207">
    <property type="component" value="Chromosome"/>
</dbReference>
<accession>B8II34</accession>
<evidence type="ECO:0000256" key="2">
    <source>
        <dbReference type="SAM" id="SignalP"/>
    </source>
</evidence>
<sequence>MRIIARIIRKLLALLAPTTVSIAASEVPKAATPAQHTPSVSQLVKRLSDQPVLRARFAADPRAVLTEAGIDSASLNLGDRLSDAEIEQLIGRWRTVEISARLAASEEVSQGPTAEPSLDKSRNPAPVDGHPPGMQPSPSVKKPDNAGARQTPPVPVYGPPPGLRRP</sequence>
<feature type="region of interest" description="Disordered" evidence="1">
    <location>
        <begin position="103"/>
        <end position="166"/>
    </location>
</feature>
<dbReference type="AlphaFoldDB" id="B8II34"/>
<reference evidence="3 4" key="1">
    <citation type="submission" date="2009-01" db="EMBL/GenBank/DDBJ databases">
        <title>Complete sequence of chromosome of Methylobacterium nodulans ORS 2060.</title>
        <authorList>
            <consortium name="US DOE Joint Genome Institute"/>
            <person name="Lucas S."/>
            <person name="Copeland A."/>
            <person name="Lapidus A."/>
            <person name="Glavina del Rio T."/>
            <person name="Dalin E."/>
            <person name="Tice H."/>
            <person name="Bruce D."/>
            <person name="Goodwin L."/>
            <person name="Pitluck S."/>
            <person name="Sims D."/>
            <person name="Brettin T."/>
            <person name="Detter J.C."/>
            <person name="Han C."/>
            <person name="Larimer F."/>
            <person name="Land M."/>
            <person name="Hauser L."/>
            <person name="Kyrpides N."/>
            <person name="Ivanova N."/>
            <person name="Marx C.J."/>
            <person name="Richardson P."/>
        </authorList>
    </citation>
    <scope>NUCLEOTIDE SEQUENCE [LARGE SCALE GENOMIC DNA]</scope>
    <source>
        <strain evidence="4">LMG 21967 / CNCM I-2342 / ORS 2060</strain>
    </source>
</reference>
<dbReference type="HOGENOM" id="CLU_1600779_0_0_5"/>
<evidence type="ECO:0000313" key="4">
    <source>
        <dbReference type="Proteomes" id="UP000008207"/>
    </source>
</evidence>
<feature type="chain" id="PRO_5002874100" description="Secreted protein" evidence="2">
    <location>
        <begin position="24"/>
        <end position="166"/>
    </location>
</feature>
<keyword evidence="2" id="KW-0732">Signal</keyword>